<protein>
    <submittedName>
        <fullName evidence="1">Uncharacterized protein</fullName>
    </submittedName>
</protein>
<dbReference type="RefSeq" id="XP_024743108.1">
    <property type="nucleotide sequence ID" value="XM_024882438.1"/>
</dbReference>
<dbReference type="InParanoid" id="A0A2J6TT59"/>
<evidence type="ECO:0000313" key="1">
    <source>
        <dbReference type="EMBL" id="PMD66204.1"/>
    </source>
</evidence>
<dbReference type="Proteomes" id="UP000235371">
    <property type="component" value="Unassembled WGS sequence"/>
</dbReference>
<name>A0A2J6TT59_9HELO</name>
<proteinExistence type="predicted"/>
<dbReference type="AlphaFoldDB" id="A0A2J6TT59"/>
<reference evidence="1 2" key="1">
    <citation type="submission" date="2016-04" db="EMBL/GenBank/DDBJ databases">
        <title>A degradative enzymes factory behind the ericoid mycorrhizal symbiosis.</title>
        <authorList>
            <consortium name="DOE Joint Genome Institute"/>
            <person name="Martino E."/>
            <person name="Morin E."/>
            <person name="Grelet G."/>
            <person name="Kuo A."/>
            <person name="Kohler A."/>
            <person name="Daghino S."/>
            <person name="Barry K."/>
            <person name="Choi C."/>
            <person name="Cichocki N."/>
            <person name="Clum A."/>
            <person name="Copeland A."/>
            <person name="Hainaut M."/>
            <person name="Haridas S."/>
            <person name="Labutti K."/>
            <person name="Lindquist E."/>
            <person name="Lipzen A."/>
            <person name="Khouja H.-R."/>
            <person name="Murat C."/>
            <person name="Ohm R."/>
            <person name="Olson A."/>
            <person name="Spatafora J."/>
            <person name="Veneault-Fourrey C."/>
            <person name="Henrissat B."/>
            <person name="Grigoriev I."/>
            <person name="Martin F."/>
            <person name="Perotto S."/>
        </authorList>
    </citation>
    <scope>NUCLEOTIDE SEQUENCE [LARGE SCALE GENOMIC DNA]</scope>
    <source>
        <strain evidence="1 2">E</strain>
    </source>
</reference>
<dbReference type="GeneID" id="36590515"/>
<keyword evidence="2" id="KW-1185">Reference proteome</keyword>
<sequence>MAIQEMIVELRFQMPNIKLRISEPLPKVSAVLRSESGEEYSISGFPRVLLGKKEEARGHSRGSSEDVATIRGRALWTPPDFSRYPSFDSGIELSEGSHPAGFQSPTSASGAINETNLFPQELDAPETRQGPALYEAIRLQRERDRIRIEEVEPLKEKLRQLEVDQLELTNLLTVLMGPGDKSCRRKVSWYSENSRVYYNPKHEWYYPSEQAASEILIFRQYDSRAELKL</sequence>
<dbReference type="EMBL" id="KZ613745">
    <property type="protein sequence ID" value="PMD66204.1"/>
    <property type="molecule type" value="Genomic_DNA"/>
</dbReference>
<accession>A0A2J6TT59</accession>
<organism evidence="1 2">
    <name type="scientific">Hyaloscypha bicolor E</name>
    <dbReference type="NCBI Taxonomy" id="1095630"/>
    <lineage>
        <taxon>Eukaryota</taxon>
        <taxon>Fungi</taxon>
        <taxon>Dikarya</taxon>
        <taxon>Ascomycota</taxon>
        <taxon>Pezizomycotina</taxon>
        <taxon>Leotiomycetes</taxon>
        <taxon>Helotiales</taxon>
        <taxon>Hyaloscyphaceae</taxon>
        <taxon>Hyaloscypha</taxon>
        <taxon>Hyaloscypha bicolor</taxon>
    </lineage>
</organism>
<dbReference type="OrthoDB" id="412788at2759"/>
<gene>
    <name evidence="1" type="ORF">K444DRAFT_624710</name>
</gene>
<evidence type="ECO:0000313" key="2">
    <source>
        <dbReference type="Proteomes" id="UP000235371"/>
    </source>
</evidence>